<protein>
    <recommendedName>
        <fullName evidence="4">DNA translocase FtsK 4TM region domain-containing protein</fullName>
    </recommendedName>
</protein>
<name>A0ABW5BLN7_9PROT</name>
<feature type="transmembrane region" description="Helical" evidence="1">
    <location>
        <begin position="12"/>
        <end position="35"/>
    </location>
</feature>
<sequence length="177" mass="20045">MPQSATLKHRLILGLFSAVLGLTGMVLFSHLYYFIVLYGDGHHDRYFVVLNPESLIIPLIGYFFAGILILPRFFHSRIYKPGRVMIAVILFFAFFLLAFNSFIFQPDPLPYEVLGYGLADPLSELGLGFLAPILPEASSPYFGFTLFILFTAVSAPVYGLLSWALHKWIFNQKRSDI</sequence>
<evidence type="ECO:0000313" key="2">
    <source>
        <dbReference type="EMBL" id="MFD2205810.1"/>
    </source>
</evidence>
<accession>A0ABW5BLN7</accession>
<evidence type="ECO:0008006" key="4">
    <source>
        <dbReference type="Google" id="ProtNLM"/>
    </source>
</evidence>
<dbReference type="EMBL" id="JBHUII010000004">
    <property type="protein sequence ID" value="MFD2205810.1"/>
    <property type="molecule type" value="Genomic_DNA"/>
</dbReference>
<gene>
    <name evidence="2" type="ORF">ACFSKO_09320</name>
</gene>
<evidence type="ECO:0000256" key="1">
    <source>
        <dbReference type="SAM" id="Phobius"/>
    </source>
</evidence>
<organism evidence="2 3">
    <name type="scientific">Kiloniella antarctica</name>
    <dbReference type="NCBI Taxonomy" id="1550907"/>
    <lineage>
        <taxon>Bacteria</taxon>
        <taxon>Pseudomonadati</taxon>
        <taxon>Pseudomonadota</taxon>
        <taxon>Alphaproteobacteria</taxon>
        <taxon>Rhodospirillales</taxon>
        <taxon>Kiloniellaceae</taxon>
        <taxon>Kiloniella</taxon>
    </lineage>
</organism>
<feature type="transmembrane region" description="Helical" evidence="1">
    <location>
        <begin position="141"/>
        <end position="165"/>
    </location>
</feature>
<dbReference type="Proteomes" id="UP001597294">
    <property type="component" value="Unassembled WGS sequence"/>
</dbReference>
<reference evidence="3" key="1">
    <citation type="journal article" date="2019" name="Int. J. Syst. Evol. Microbiol.">
        <title>The Global Catalogue of Microorganisms (GCM) 10K type strain sequencing project: providing services to taxonomists for standard genome sequencing and annotation.</title>
        <authorList>
            <consortium name="The Broad Institute Genomics Platform"/>
            <consortium name="The Broad Institute Genome Sequencing Center for Infectious Disease"/>
            <person name="Wu L."/>
            <person name="Ma J."/>
        </authorList>
    </citation>
    <scope>NUCLEOTIDE SEQUENCE [LARGE SCALE GENOMIC DNA]</scope>
    <source>
        <strain evidence="3">CGMCC 4.7192</strain>
    </source>
</reference>
<feature type="transmembrane region" description="Helical" evidence="1">
    <location>
        <begin position="55"/>
        <end position="74"/>
    </location>
</feature>
<keyword evidence="1" id="KW-0812">Transmembrane</keyword>
<feature type="transmembrane region" description="Helical" evidence="1">
    <location>
        <begin position="86"/>
        <end position="104"/>
    </location>
</feature>
<proteinExistence type="predicted"/>
<keyword evidence="1" id="KW-1133">Transmembrane helix</keyword>
<evidence type="ECO:0000313" key="3">
    <source>
        <dbReference type="Proteomes" id="UP001597294"/>
    </source>
</evidence>
<keyword evidence="1" id="KW-0472">Membrane</keyword>
<dbReference type="RefSeq" id="WP_380250780.1">
    <property type="nucleotide sequence ID" value="NZ_JBHUII010000004.1"/>
</dbReference>
<keyword evidence="3" id="KW-1185">Reference proteome</keyword>
<comment type="caution">
    <text evidence="2">The sequence shown here is derived from an EMBL/GenBank/DDBJ whole genome shotgun (WGS) entry which is preliminary data.</text>
</comment>